<dbReference type="RefSeq" id="WP_036532695.1">
    <property type="nucleotide sequence ID" value="NZ_JJML01000017.1"/>
</dbReference>
<dbReference type="Proteomes" id="UP000030170">
    <property type="component" value="Unassembled WGS sequence"/>
</dbReference>
<dbReference type="SMART" id="SM00347">
    <property type="entry name" value="HTH_MARR"/>
    <property type="match status" value="1"/>
</dbReference>
<dbReference type="GO" id="GO:0003677">
    <property type="term" value="F:DNA binding"/>
    <property type="evidence" value="ECO:0007669"/>
    <property type="project" value="UniProtKB-KW"/>
</dbReference>
<dbReference type="PROSITE" id="PS50995">
    <property type="entry name" value="HTH_MARR_2"/>
    <property type="match status" value="1"/>
</dbReference>
<name>A0A098TKM2_9CYAN</name>
<evidence type="ECO:0000259" key="4">
    <source>
        <dbReference type="PROSITE" id="PS50995"/>
    </source>
</evidence>
<dbReference type="STRING" id="1497020.DO97_03585"/>
<comment type="caution">
    <text evidence="5">The sequence shown here is derived from an EMBL/GenBank/DDBJ whole genome shotgun (WGS) entry which is preliminary data.</text>
</comment>
<dbReference type="Gene3D" id="1.10.10.10">
    <property type="entry name" value="Winged helix-like DNA-binding domain superfamily/Winged helix DNA-binding domain"/>
    <property type="match status" value="1"/>
</dbReference>
<dbReference type="GO" id="GO:0003700">
    <property type="term" value="F:DNA-binding transcription factor activity"/>
    <property type="evidence" value="ECO:0007669"/>
    <property type="project" value="InterPro"/>
</dbReference>
<evidence type="ECO:0000313" key="6">
    <source>
        <dbReference type="Proteomes" id="UP000030170"/>
    </source>
</evidence>
<dbReference type="PRINTS" id="PR00598">
    <property type="entry name" value="HTHMARR"/>
</dbReference>
<evidence type="ECO:0000256" key="2">
    <source>
        <dbReference type="ARBA" id="ARBA00023125"/>
    </source>
</evidence>
<dbReference type="PANTHER" id="PTHR42756">
    <property type="entry name" value="TRANSCRIPTIONAL REGULATOR, MARR"/>
    <property type="match status" value="1"/>
</dbReference>
<evidence type="ECO:0000256" key="1">
    <source>
        <dbReference type="ARBA" id="ARBA00023015"/>
    </source>
</evidence>
<dbReference type="AlphaFoldDB" id="A0A098TKM2"/>
<keyword evidence="3" id="KW-0804">Transcription</keyword>
<evidence type="ECO:0000256" key="3">
    <source>
        <dbReference type="ARBA" id="ARBA00023163"/>
    </source>
</evidence>
<sequence length="152" mass="17243">MVTAAALPPELQLVLAPHSIGYRLKLLSQLLSRKFQDRLDPLGLTPFHWVVLCCLWQEDGLATCQIADQLRQVGGTITGVLDRMEDRGFIYRQRDLQDRRVWRVWLTAMGQELQQVLPPIALGVQEEVLQGMTPQDRAEISRLLDLLIANCA</sequence>
<dbReference type="InterPro" id="IPR023187">
    <property type="entry name" value="Tscrpt_reg_MarR-type_CS"/>
</dbReference>
<dbReference type="InterPro" id="IPR036390">
    <property type="entry name" value="WH_DNA-bd_sf"/>
</dbReference>
<reference evidence="5 6" key="1">
    <citation type="journal article" date="2014" name="Mol. Ecol.">
        <title>Evolution of Synechococcus.</title>
        <authorList>
            <person name="Dvorak P."/>
            <person name="Casamatta D."/>
            <person name="Hasler P."/>
            <person name="Poulickova A."/>
            <person name="Ondrej V."/>
            <person name="Sanges R."/>
        </authorList>
    </citation>
    <scope>NUCLEOTIDE SEQUENCE [LARGE SCALE GENOMIC DNA]</scope>
    <source>
        <strain evidence="5 6">CAUP A 1101</strain>
    </source>
</reference>
<accession>A0A098TKM2</accession>
<evidence type="ECO:0000313" key="5">
    <source>
        <dbReference type="EMBL" id="KGF72831.1"/>
    </source>
</evidence>
<protein>
    <submittedName>
        <fullName evidence="5">MarR family transcriptional regulator</fullName>
    </submittedName>
</protein>
<gene>
    <name evidence="5" type="ORF">DO97_03585</name>
</gene>
<keyword evidence="6" id="KW-1185">Reference proteome</keyword>
<dbReference type="EMBL" id="JJML01000017">
    <property type="protein sequence ID" value="KGF72831.1"/>
    <property type="molecule type" value="Genomic_DNA"/>
</dbReference>
<dbReference type="InterPro" id="IPR036388">
    <property type="entry name" value="WH-like_DNA-bd_sf"/>
</dbReference>
<keyword evidence="2" id="KW-0238">DNA-binding</keyword>
<dbReference type="Pfam" id="PF01047">
    <property type="entry name" value="MarR"/>
    <property type="match status" value="1"/>
</dbReference>
<dbReference type="SUPFAM" id="SSF46785">
    <property type="entry name" value="Winged helix' DNA-binding domain"/>
    <property type="match status" value="1"/>
</dbReference>
<dbReference type="PANTHER" id="PTHR42756:SF1">
    <property type="entry name" value="TRANSCRIPTIONAL REPRESSOR OF EMRAB OPERON"/>
    <property type="match status" value="1"/>
</dbReference>
<dbReference type="OrthoDB" id="9806864at2"/>
<dbReference type="PROSITE" id="PS01117">
    <property type="entry name" value="HTH_MARR_1"/>
    <property type="match status" value="1"/>
</dbReference>
<proteinExistence type="predicted"/>
<dbReference type="InterPro" id="IPR000835">
    <property type="entry name" value="HTH_MarR-typ"/>
</dbReference>
<organism evidence="5 6">
    <name type="scientific">Neosynechococcus sphagnicola sy1</name>
    <dbReference type="NCBI Taxonomy" id="1497020"/>
    <lineage>
        <taxon>Bacteria</taxon>
        <taxon>Bacillati</taxon>
        <taxon>Cyanobacteriota</taxon>
        <taxon>Cyanophyceae</taxon>
        <taxon>Neosynechococcales</taxon>
        <taxon>Neosynechococcaceae</taxon>
        <taxon>Neosynechococcus</taxon>
    </lineage>
</organism>
<keyword evidence="1" id="KW-0805">Transcription regulation</keyword>
<feature type="domain" description="HTH marR-type" evidence="4">
    <location>
        <begin position="17"/>
        <end position="149"/>
    </location>
</feature>